<gene>
    <name evidence="3" type="ORF">BFF78_39215</name>
</gene>
<name>A0A1D7YLN5_9ACTN</name>
<reference evidence="4" key="1">
    <citation type="submission" date="2016-09" db="EMBL/GenBank/DDBJ databases">
        <title>Streptomyces puniciscabiei strain:TW1S1 Genome sequencing and assembly.</title>
        <authorList>
            <person name="Kim M.-K."/>
            <person name="Kim S.B."/>
        </authorList>
    </citation>
    <scope>NUCLEOTIDE SEQUENCE [LARGE SCALE GENOMIC DNA]</scope>
    <source>
        <strain evidence="4">TW1S1</strain>
    </source>
</reference>
<dbReference type="InterPro" id="IPR054363">
    <property type="entry name" value="GH95_cat"/>
</dbReference>
<evidence type="ECO:0000313" key="4">
    <source>
        <dbReference type="Proteomes" id="UP000094960"/>
    </source>
</evidence>
<dbReference type="InterPro" id="IPR012341">
    <property type="entry name" value="6hp_glycosidase-like_sf"/>
</dbReference>
<dbReference type="AlphaFoldDB" id="A0A1D7YLN5"/>
<organism evidence="3 4">
    <name type="scientific">Streptomyces fodineus</name>
    <dbReference type="NCBI Taxonomy" id="1904616"/>
    <lineage>
        <taxon>Bacteria</taxon>
        <taxon>Bacillati</taxon>
        <taxon>Actinomycetota</taxon>
        <taxon>Actinomycetes</taxon>
        <taxon>Kitasatosporales</taxon>
        <taxon>Streptomycetaceae</taxon>
        <taxon>Streptomyces</taxon>
    </lineage>
</organism>
<sequence>MPSGNYRTAAARPGRDADRAATVGALRERPYPPVAGLGTSLLEEWMSPDDLGATAHHHLSPLGGLFPGDRTRPDAAAPADIATRTTALPAARGMDGLGRAGARHPQRRARPENARQGTPIEVRVLGGGGTMTCVGHAGRSRTVRRRGGGSVTLRDVAR</sequence>
<keyword evidence="4" id="KW-1185">Reference proteome</keyword>
<dbReference type="KEGG" id="spun:BFF78_39215"/>
<feature type="compositionally biased region" description="Basic residues" evidence="1">
    <location>
        <begin position="138"/>
        <end position="147"/>
    </location>
</feature>
<evidence type="ECO:0000256" key="1">
    <source>
        <dbReference type="SAM" id="MobiDB-lite"/>
    </source>
</evidence>
<dbReference type="RefSeq" id="WP_069782801.1">
    <property type="nucleotide sequence ID" value="NZ_CP017248.1"/>
</dbReference>
<dbReference type="GO" id="GO:0005975">
    <property type="term" value="P:carbohydrate metabolic process"/>
    <property type="evidence" value="ECO:0007669"/>
    <property type="project" value="InterPro"/>
</dbReference>
<dbReference type="Gene3D" id="1.50.10.10">
    <property type="match status" value="1"/>
</dbReference>
<feature type="region of interest" description="Disordered" evidence="1">
    <location>
        <begin position="1"/>
        <end position="34"/>
    </location>
</feature>
<feature type="domain" description="Glycosyl hydrolase family 95 catalytic" evidence="2">
    <location>
        <begin position="5"/>
        <end position="98"/>
    </location>
</feature>
<dbReference type="Pfam" id="PF22124">
    <property type="entry name" value="Glyco_hydro_95_cat"/>
    <property type="match status" value="1"/>
</dbReference>
<evidence type="ECO:0000313" key="3">
    <source>
        <dbReference type="EMBL" id="AOR36289.1"/>
    </source>
</evidence>
<dbReference type="EMBL" id="CP017248">
    <property type="protein sequence ID" value="AOR36289.1"/>
    <property type="molecule type" value="Genomic_DNA"/>
</dbReference>
<feature type="region of interest" description="Disordered" evidence="1">
    <location>
        <begin position="85"/>
        <end position="158"/>
    </location>
</feature>
<protein>
    <recommendedName>
        <fullName evidence="2">Glycosyl hydrolase family 95 catalytic domain-containing protein</fullName>
    </recommendedName>
</protein>
<proteinExistence type="predicted"/>
<dbReference type="Proteomes" id="UP000094960">
    <property type="component" value="Chromosome"/>
</dbReference>
<accession>A0A1D7YLN5</accession>
<evidence type="ECO:0000259" key="2">
    <source>
        <dbReference type="Pfam" id="PF22124"/>
    </source>
</evidence>